<dbReference type="AlphaFoldDB" id="A0AA39ZSW8"/>
<protein>
    <submittedName>
        <fullName evidence="1">Uncharacterized protein</fullName>
    </submittedName>
</protein>
<comment type="caution">
    <text evidence="1">The sequence shown here is derived from an EMBL/GenBank/DDBJ whole genome shotgun (WGS) entry which is preliminary data.</text>
</comment>
<evidence type="ECO:0000313" key="1">
    <source>
        <dbReference type="EMBL" id="KAK0702953.1"/>
    </source>
</evidence>
<sequence length="175" mass="20249">MTANKLNDPRIGEDVLCYGGLSRRHLYDQNLRHFLWDQVLLQTELPEPSYLDWISGTYTTTVPVLRNEPESQYFSNREILIPVTLRLDFSADTEQMVRWTIDARPSKMKYPSKERLLNLAYPGLHTGCSKVKDLGSFDSICEVTWETPMFSPYIRIETANRSGQREAVQPVVMEC</sequence>
<evidence type="ECO:0000313" key="2">
    <source>
        <dbReference type="Proteomes" id="UP001172101"/>
    </source>
</evidence>
<dbReference type="EMBL" id="JAUIRO010000008">
    <property type="protein sequence ID" value="KAK0702953.1"/>
    <property type="molecule type" value="Genomic_DNA"/>
</dbReference>
<keyword evidence="2" id="KW-1185">Reference proteome</keyword>
<dbReference type="GeneID" id="85323800"/>
<organism evidence="1 2">
    <name type="scientific">Lasiosphaeria miniovina</name>
    <dbReference type="NCBI Taxonomy" id="1954250"/>
    <lineage>
        <taxon>Eukaryota</taxon>
        <taxon>Fungi</taxon>
        <taxon>Dikarya</taxon>
        <taxon>Ascomycota</taxon>
        <taxon>Pezizomycotina</taxon>
        <taxon>Sordariomycetes</taxon>
        <taxon>Sordariomycetidae</taxon>
        <taxon>Sordariales</taxon>
        <taxon>Lasiosphaeriaceae</taxon>
        <taxon>Lasiosphaeria</taxon>
    </lineage>
</organism>
<dbReference type="RefSeq" id="XP_060289812.1">
    <property type="nucleotide sequence ID" value="XM_060440530.1"/>
</dbReference>
<reference evidence="1" key="1">
    <citation type="submission" date="2023-06" db="EMBL/GenBank/DDBJ databases">
        <title>Genome-scale phylogeny and comparative genomics of the fungal order Sordariales.</title>
        <authorList>
            <consortium name="Lawrence Berkeley National Laboratory"/>
            <person name="Hensen N."/>
            <person name="Bonometti L."/>
            <person name="Westerberg I."/>
            <person name="Brannstrom I.O."/>
            <person name="Guillou S."/>
            <person name="Cros-Aarteil S."/>
            <person name="Calhoun S."/>
            <person name="Haridas S."/>
            <person name="Kuo A."/>
            <person name="Mondo S."/>
            <person name="Pangilinan J."/>
            <person name="Riley R."/>
            <person name="LaButti K."/>
            <person name="Andreopoulos B."/>
            <person name="Lipzen A."/>
            <person name="Chen C."/>
            <person name="Yanf M."/>
            <person name="Daum C."/>
            <person name="Ng V."/>
            <person name="Clum A."/>
            <person name="Steindorff A."/>
            <person name="Ohm R."/>
            <person name="Martin F."/>
            <person name="Silar P."/>
            <person name="Natvig D."/>
            <person name="Lalanne C."/>
            <person name="Gautier V."/>
            <person name="Ament-velasquez S.L."/>
            <person name="Kruys A."/>
            <person name="Hutchinson M.I."/>
            <person name="Powell A.J."/>
            <person name="Barry K."/>
            <person name="Miller A.N."/>
            <person name="Grigoriev I.V."/>
            <person name="Debuchy R."/>
            <person name="Gladieux P."/>
            <person name="Thoren M.H."/>
            <person name="Johannesson H."/>
        </authorList>
    </citation>
    <scope>NUCLEOTIDE SEQUENCE</scope>
    <source>
        <strain evidence="1">SMH2392-1A</strain>
    </source>
</reference>
<gene>
    <name evidence="1" type="ORF">B0T26DRAFT_680724</name>
</gene>
<dbReference type="Proteomes" id="UP001172101">
    <property type="component" value="Unassembled WGS sequence"/>
</dbReference>
<proteinExistence type="predicted"/>
<accession>A0AA39ZSW8</accession>
<name>A0AA39ZSW8_9PEZI</name>